<keyword evidence="6" id="KW-1185">Reference proteome</keyword>
<reference evidence="5 6" key="1">
    <citation type="submission" date="2018-01" db="EMBL/GenBank/DDBJ databases">
        <title>Genomic Encyclopedia of Type Strains, Phase III (KMG-III): the genomes of soil and plant-associated and newly described type strains.</title>
        <authorList>
            <person name="Whitman W."/>
        </authorList>
    </citation>
    <scope>NUCLEOTIDE SEQUENCE [LARGE SCALE GENOMIC DNA]</scope>
    <source>
        <strain evidence="5 6">HKI456</strain>
    </source>
</reference>
<name>A0A2P5K6W3_9BURK</name>
<feature type="domain" description="Nudix hydrolase" evidence="4">
    <location>
        <begin position="13"/>
        <end position="159"/>
    </location>
</feature>
<dbReference type="PROSITE" id="PS51462">
    <property type="entry name" value="NUDIX"/>
    <property type="match status" value="1"/>
</dbReference>
<dbReference type="PANTHER" id="PTHR43736">
    <property type="entry name" value="ADP-RIBOSE PYROPHOSPHATASE"/>
    <property type="match status" value="1"/>
</dbReference>
<gene>
    <name evidence="5" type="ORF">B0O95_12117</name>
</gene>
<dbReference type="InterPro" id="IPR020084">
    <property type="entry name" value="NUDIX_hydrolase_CS"/>
</dbReference>
<dbReference type="GO" id="GO:0016787">
    <property type="term" value="F:hydrolase activity"/>
    <property type="evidence" value="ECO:0007669"/>
    <property type="project" value="UniProtKB-KW"/>
</dbReference>
<comment type="similarity">
    <text evidence="3">Belongs to the Nudix hydrolase family.</text>
</comment>
<sequence>MTTHVPHGRATLDRHFTASGLVMNRHRKLLLLQHRKLGVWLYPGGHIERTETPDQAVLREIDEETGIRATLVGKTNPQLADPDADVTVLHRPYQVLCEFIDDTREPHYHIDLVYLCATAARTCPVQRENDRARFFTYEQTSGLCMFPNFRRLVHRLFRDEAAWRLVDEEMIA</sequence>
<dbReference type="PANTHER" id="PTHR43736:SF1">
    <property type="entry name" value="DIHYDRONEOPTERIN TRIPHOSPHATE DIPHOSPHATASE"/>
    <property type="match status" value="1"/>
</dbReference>
<dbReference type="Pfam" id="PF00293">
    <property type="entry name" value="NUDIX"/>
    <property type="match status" value="1"/>
</dbReference>
<protein>
    <submittedName>
        <fullName evidence="5">ADP-ribose pyrophosphatase YjhB (NUDIX family)</fullName>
    </submittedName>
</protein>
<dbReference type="EMBL" id="PRDW01000021">
    <property type="protein sequence ID" value="PPB81393.1"/>
    <property type="molecule type" value="Genomic_DNA"/>
</dbReference>
<dbReference type="InterPro" id="IPR020476">
    <property type="entry name" value="Nudix_hydrolase"/>
</dbReference>
<evidence type="ECO:0000313" key="5">
    <source>
        <dbReference type="EMBL" id="PPB81393.1"/>
    </source>
</evidence>
<dbReference type="AlphaFoldDB" id="A0A2P5K6W3"/>
<dbReference type="InterPro" id="IPR000086">
    <property type="entry name" value="NUDIX_hydrolase_dom"/>
</dbReference>
<dbReference type="SUPFAM" id="SSF55811">
    <property type="entry name" value="Nudix"/>
    <property type="match status" value="1"/>
</dbReference>
<dbReference type="PROSITE" id="PS00893">
    <property type="entry name" value="NUDIX_BOX"/>
    <property type="match status" value="1"/>
</dbReference>
<organism evidence="5 6">
    <name type="scientific">Mycetohabitans endofungorum</name>
    <dbReference type="NCBI Taxonomy" id="417203"/>
    <lineage>
        <taxon>Bacteria</taxon>
        <taxon>Pseudomonadati</taxon>
        <taxon>Pseudomonadota</taxon>
        <taxon>Betaproteobacteria</taxon>
        <taxon>Burkholderiales</taxon>
        <taxon>Burkholderiaceae</taxon>
        <taxon>Mycetohabitans</taxon>
    </lineage>
</organism>
<proteinExistence type="inferred from homology"/>
<evidence type="ECO:0000313" key="6">
    <source>
        <dbReference type="Proteomes" id="UP000243096"/>
    </source>
</evidence>
<keyword evidence="2 3" id="KW-0378">Hydrolase</keyword>
<evidence type="ECO:0000256" key="3">
    <source>
        <dbReference type="RuleBase" id="RU003476"/>
    </source>
</evidence>
<dbReference type="InterPro" id="IPR015797">
    <property type="entry name" value="NUDIX_hydrolase-like_dom_sf"/>
</dbReference>
<dbReference type="Gene3D" id="3.90.79.10">
    <property type="entry name" value="Nucleoside Triphosphate Pyrophosphohydrolase"/>
    <property type="match status" value="1"/>
</dbReference>
<evidence type="ECO:0000256" key="1">
    <source>
        <dbReference type="ARBA" id="ARBA00001946"/>
    </source>
</evidence>
<dbReference type="RefSeq" id="WP_104078455.1">
    <property type="nucleotide sequence ID" value="NZ_CP062179.1"/>
</dbReference>
<comment type="caution">
    <text evidence="5">The sequence shown here is derived from an EMBL/GenBank/DDBJ whole genome shotgun (WGS) entry which is preliminary data.</text>
</comment>
<evidence type="ECO:0000256" key="2">
    <source>
        <dbReference type="ARBA" id="ARBA00022801"/>
    </source>
</evidence>
<dbReference type="PRINTS" id="PR00502">
    <property type="entry name" value="NUDIXFAMILY"/>
</dbReference>
<dbReference type="OrthoDB" id="5511555at2"/>
<accession>A0A2P5K6W3</accession>
<evidence type="ECO:0000259" key="4">
    <source>
        <dbReference type="PROSITE" id="PS51462"/>
    </source>
</evidence>
<dbReference type="Proteomes" id="UP000243096">
    <property type="component" value="Unassembled WGS sequence"/>
</dbReference>
<dbReference type="CDD" id="cd03674">
    <property type="entry name" value="NUDIX_Hydrolase"/>
    <property type="match status" value="1"/>
</dbReference>
<comment type="cofactor">
    <cofactor evidence="1">
        <name>Mg(2+)</name>
        <dbReference type="ChEBI" id="CHEBI:18420"/>
    </cofactor>
</comment>